<dbReference type="Gramene" id="rna-AYBTSS11_LOCUS28324">
    <property type="protein sequence ID" value="CAJ1976189.1"/>
    <property type="gene ID" value="gene-AYBTSS11_LOCUS28324"/>
</dbReference>
<dbReference type="SMART" id="SM00271">
    <property type="entry name" value="DnaJ"/>
    <property type="match status" value="1"/>
</dbReference>
<organism evidence="3 4">
    <name type="scientific">Sphenostylis stenocarpa</name>
    <dbReference type="NCBI Taxonomy" id="92480"/>
    <lineage>
        <taxon>Eukaryota</taxon>
        <taxon>Viridiplantae</taxon>
        <taxon>Streptophyta</taxon>
        <taxon>Embryophyta</taxon>
        <taxon>Tracheophyta</taxon>
        <taxon>Spermatophyta</taxon>
        <taxon>Magnoliopsida</taxon>
        <taxon>eudicotyledons</taxon>
        <taxon>Gunneridae</taxon>
        <taxon>Pentapetalae</taxon>
        <taxon>rosids</taxon>
        <taxon>fabids</taxon>
        <taxon>Fabales</taxon>
        <taxon>Fabaceae</taxon>
        <taxon>Papilionoideae</taxon>
        <taxon>50 kb inversion clade</taxon>
        <taxon>NPAAA clade</taxon>
        <taxon>indigoferoid/millettioid clade</taxon>
        <taxon>Phaseoleae</taxon>
        <taxon>Sphenostylis</taxon>
    </lineage>
</organism>
<evidence type="ECO:0000313" key="3">
    <source>
        <dbReference type="EMBL" id="CAJ1976189.1"/>
    </source>
</evidence>
<feature type="region of interest" description="Disordered" evidence="1">
    <location>
        <begin position="301"/>
        <end position="320"/>
    </location>
</feature>
<keyword evidence="4" id="KW-1185">Reference proteome</keyword>
<feature type="compositionally biased region" description="Basic and acidic residues" evidence="1">
    <location>
        <begin position="243"/>
        <end position="252"/>
    </location>
</feature>
<dbReference type="PANTHER" id="PTHR44137">
    <property type="entry name" value="BNAC03G44070D PROTEIN"/>
    <property type="match status" value="1"/>
</dbReference>
<dbReference type="AlphaFoldDB" id="A0AA86T3C1"/>
<evidence type="ECO:0000259" key="2">
    <source>
        <dbReference type="PROSITE" id="PS50076"/>
    </source>
</evidence>
<dbReference type="PRINTS" id="PR00625">
    <property type="entry name" value="JDOMAIN"/>
</dbReference>
<dbReference type="InterPro" id="IPR001623">
    <property type="entry name" value="DnaJ_domain"/>
</dbReference>
<protein>
    <recommendedName>
        <fullName evidence="2">J domain-containing protein</fullName>
    </recommendedName>
</protein>
<feature type="compositionally biased region" description="Basic and acidic residues" evidence="1">
    <location>
        <begin position="301"/>
        <end position="312"/>
    </location>
</feature>
<dbReference type="SUPFAM" id="SSF46565">
    <property type="entry name" value="Chaperone J-domain"/>
    <property type="match status" value="1"/>
</dbReference>
<dbReference type="PANTHER" id="PTHR44137:SF57">
    <property type="entry name" value="CHAPERONE DNAJ-DOMAIN PROTEIN"/>
    <property type="match status" value="1"/>
</dbReference>
<dbReference type="Proteomes" id="UP001189624">
    <property type="component" value="Chromosome 10"/>
</dbReference>
<dbReference type="InterPro" id="IPR036869">
    <property type="entry name" value="J_dom_sf"/>
</dbReference>
<accession>A0AA86T3C1</accession>
<dbReference type="Pfam" id="PF00226">
    <property type="entry name" value="DnaJ"/>
    <property type="match status" value="1"/>
</dbReference>
<feature type="domain" description="J" evidence="2">
    <location>
        <begin position="67"/>
        <end position="131"/>
    </location>
</feature>
<proteinExistence type="predicted"/>
<name>A0AA86T3C1_9FABA</name>
<feature type="region of interest" description="Disordered" evidence="1">
    <location>
        <begin position="192"/>
        <end position="286"/>
    </location>
</feature>
<dbReference type="PROSITE" id="PS50076">
    <property type="entry name" value="DNAJ_2"/>
    <property type="match status" value="1"/>
</dbReference>
<evidence type="ECO:0000313" key="4">
    <source>
        <dbReference type="Proteomes" id="UP001189624"/>
    </source>
</evidence>
<dbReference type="EMBL" id="OY731407">
    <property type="protein sequence ID" value="CAJ1976189.1"/>
    <property type="molecule type" value="Genomic_DNA"/>
</dbReference>
<dbReference type="CDD" id="cd06257">
    <property type="entry name" value="DnaJ"/>
    <property type="match status" value="1"/>
</dbReference>
<evidence type="ECO:0000256" key="1">
    <source>
        <dbReference type="SAM" id="MobiDB-lite"/>
    </source>
</evidence>
<gene>
    <name evidence="3" type="ORF">AYBTSS11_LOCUS28324</name>
</gene>
<sequence>MDCNKDEALRAWKIAEARMQRGEFLEALKFASKAKNLYADVGNISHVLTICEVHNAAQKQLSPSDMDWYAILQIERLADETAIKKQYKRLALLLHPDKNKFAGAEAAFKLIVQANGVLSDQAKRSLYDKKFAVPVRGSVPKSTHSKKKVGQKTFWTCCQHCKTKHQYCMPFGNATIRCKQCLKTFKARAIPLENTQKESPMHGPPRPESTGGKSPGGGEHASTFVRPNPMHMKKCSSGVGGHSEGEGEKCKDGYVSASTGMESQTSKNVGGKRVRQSAPDLRESFKADKCDEMKDAYVRENDLDPSRLDTGRYCKQKQHV</sequence>
<reference evidence="3" key="1">
    <citation type="submission" date="2023-10" db="EMBL/GenBank/DDBJ databases">
        <authorList>
            <person name="Domelevo Entfellner J.-B."/>
        </authorList>
    </citation>
    <scope>NUCLEOTIDE SEQUENCE</scope>
</reference>
<dbReference type="Gene3D" id="1.10.287.110">
    <property type="entry name" value="DnaJ domain"/>
    <property type="match status" value="1"/>
</dbReference>
<feature type="compositionally biased region" description="Polar residues" evidence="1">
    <location>
        <begin position="256"/>
        <end position="268"/>
    </location>
</feature>